<name>A0A8R7QX62_TRIUA</name>
<keyword evidence="2" id="KW-1185">Reference proteome</keyword>
<organism evidence="1 2">
    <name type="scientific">Triticum urartu</name>
    <name type="common">Red wild einkorn</name>
    <name type="synonym">Crithodium urartu</name>
    <dbReference type="NCBI Taxonomy" id="4572"/>
    <lineage>
        <taxon>Eukaryota</taxon>
        <taxon>Viridiplantae</taxon>
        <taxon>Streptophyta</taxon>
        <taxon>Embryophyta</taxon>
        <taxon>Tracheophyta</taxon>
        <taxon>Spermatophyta</taxon>
        <taxon>Magnoliopsida</taxon>
        <taxon>Liliopsida</taxon>
        <taxon>Poales</taxon>
        <taxon>Poaceae</taxon>
        <taxon>BOP clade</taxon>
        <taxon>Pooideae</taxon>
        <taxon>Triticodae</taxon>
        <taxon>Triticeae</taxon>
        <taxon>Triticinae</taxon>
        <taxon>Triticum</taxon>
    </lineage>
</organism>
<dbReference type="AlphaFoldDB" id="A0A8R7QX62"/>
<dbReference type="Proteomes" id="UP000015106">
    <property type="component" value="Chromosome 6"/>
</dbReference>
<accession>A0A8R7QX62</accession>
<reference evidence="1" key="3">
    <citation type="submission" date="2022-06" db="UniProtKB">
        <authorList>
            <consortium name="EnsemblPlants"/>
        </authorList>
    </citation>
    <scope>IDENTIFICATION</scope>
</reference>
<sequence>MGRTRYDGLNILVKWIHITAVLSTDLRRGASRGALLVPSCVHHRQLRRPQCCHPFSWSPQQNPLAQRKWSVKRMTIP</sequence>
<evidence type="ECO:0000313" key="1">
    <source>
        <dbReference type="EnsemblPlants" id="TuG1812G0600003723.01.T01.cds367305"/>
    </source>
</evidence>
<dbReference type="Gramene" id="TuG1812G0600003723.01.T01">
    <property type="protein sequence ID" value="TuG1812G0600003723.01.T01.cds367305"/>
    <property type="gene ID" value="TuG1812G0600003723.01"/>
</dbReference>
<evidence type="ECO:0000313" key="2">
    <source>
        <dbReference type="Proteomes" id="UP000015106"/>
    </source>
</evidence>
<reference evidence="1" key="2">
    <citation type="submission" date="2018-03" db="EMBL/GenBank/DDBJ databases">
        <title>The Triticum urartu genome reveals the dynamic nature of wheat genome evolution.</title>
        <authorList>
            <person name="Ling H."/>
            <person name="Ma B."/>
            <person name="Shi X."/>
            <person name="Liu H."/>
            <person name="Dong L."/>
            <person name="Sun H."/>
            <person name="Cao Y."/>
            <person name="Gao Q."/>
            <person name="Zheng S."/>
            <person name="Li Y."/>
            <person name="Yu Y."/>
            <person name="Du H."/>
            <person name="Qi M."/>
            <person name="Li Y."/>
            <person name="Yu H."/>
            <person name="Cui Y."/>
            <person name="Wang N."/>
            <person name="Chen C."/>
            <person name="Wu H."/>
            <person name="Zhao Y."/>
            <person name="Zhang J."/>
            <person name="Li Y."/>
            <person name="Zhou W."/>
            <person name="Zhang B."/>
            <person name="Hu W."/>
            <person name="Eijk M."/>
            <person name="Tang J."/>
            <person name="Witsenboer H."/>
            <person name="Zhao S."/>
            <person name="Li Z."/>
            <person name="Zhang A."/>
            <person name="Wang D."/>
            <person name="Liang C."/>
        </authorList>
    </citation>
    <scope>NUCLEOTIDE SEQUENCE [LARGE SCALE GENOMIC DNA]</scope>
    <source>
        <strain evidence="1">cv. G1812</strain>
    </source>
</reference>
<reference evidence="2" key="1">
    <citation type="journal article" date="2013" name="Nature">
        <title>Draft genome of the wheat A-genome progenitor Triticum urartu.</title>
        <authorList>
            <person name="Ling H.Q."/>
            <person name="Zhao S."/>
            <person name="Liu D."/>
            <person name="Wang J."/>
            <person name="Sun H."/>
            <person name="Zhang C."/>
            <person name="Fan H."/>
            <person name="Li D."/>
            <person name="Dong L."/>
            <person name="Tao Y."/>
            <person name="Gao C."/>
            <person name="Wu H."/>
            <person name="Li Y."/>
            <person name="Cui Y."/>
            <person name="Guo X."/>
            <person name="Zheng S."/>
            <person name="Wang B."/>
            <person name="Yu K."/>
            <person name="Liang Q."/>
            <person name="Yang W."/>
            <person name="Lou X."/>
            <person name="Chen J."/>
            <person name="Feng M."/>
            <person name="Jian J."/>
            <person name="Zhang X."/>
            <person name="Luo G."/>
            <person name="Jiang Y."/>
            <person name="Liu J."/>
            <person name="Wang Z."/>
            <person name="Sha Y."/>
            <person name="Zhang B."/>
            <person name="Wu H."/>
            <person name="Tang D."/>
            <person name="Shen Q."/>
            <person name="Xue P."/>
            <person name="Zou S."/>
            <person name="Wang X."/>
            <person name="Liu X."/>
            <person name="Wang F."/>
            <person name="Yang Y."/>
            <person name="An X."/>
            <person name="Dong Z."/>
            <person name="Zhang K."/>
            <person name="Zhang X."/>
            <person name="Luo M.C."/>
            <person name="Dvorak J."/>
            <person name="Tong Y."/>
            <person name="Wang J."/>
            <person name="Yang H."/>
            <person name="Li Z."/>
            <person name="Wang D."/>
            <person name="Zhang A."/>
            <person name="Wang J."/>
        </authorList>
    </citation>
    <scope>NUCLEOTIDE SEQUENCE</scope>
    <source>
        <strain evidence="2">cv. G1812</strain>
    </source>
</reference>
<proteinExistence type="predicted"/>
<dbReference type="EnsemblPlants" id="TuG1812G0600003723.01.T01">
    <property type="protein sequence ID" value="TuG1812G0600003723.01.T01.cds367305"/>
    <property type="gene ID" value="TuG1812G0600003723.01"/>
</dbReference>
<protein>
    <submittedName>
        <fullName evidence="1">Uncharacterized protein</fullName>
    </submittedName>
</protein>